<dbReference type="EMBL" id="JAMPLM010000003">
    <property type="protein sequence ID" value="MEP1058106.1"/>
    <property type="molecule type" value="Genomic_DNA"/>
</dbReference>
<keyword evidence="6" id="KW-1185">Reference proteome</keyword>
<dbReference type="RefSeq" id="WP_190451623.1">
    <property type="nucleotide sequence ID" value="NZ_JAMPLM010000003.1"/>
</dbReference>
<dbReference type="PANTHER" id="PTHR34069:SF3">
    <property type="entry name" value="ACYL-COA:ACYL-COA ALKYLTRANSFERASE"/>
    <property type="match status" value="1"/>
</dbReference>
<dbReference type="Gene3D" id="1.20.910.10">
    <property type="entry name" value="Heme oxygenase-like"/>
    <property type="match status" value="1"/>
</dbReference>
<feature type="compositionally biased region" description="Low complexity" evidence="3">
    <location>
        <begin position="410"/>
        <end position="420"/>
    </location>
</feature>
<evidence type="ECO:0000256" key="3">
    <source>
        <dbReference type="SAM" id="MobiDB-lite"/>
    </source>
</evidence>
<dbReference type="InterPro" id="IPR016039">
    <property type="entry name" value="Thiolase-like"/>
</dbReference>
<protein>
    <submittedName>
        <fullName evidence="5">StlD/DarB family beta-ketosynthase</fullName>
    </submittedName>
</protein>
<gene>
    <name evidence="5" type="ORF">NDI38_06605</name>
</gene>
<dbReference type="InterPro" id="IPR016084">
    <property type="entry name" value="Haem_Oase-like_multi-hlx"/>
</dbReference>
<dbReference type="CDD" id="cd00827">
    <property type="entry name" value="init_cond_enzymes"/>
    <property type="match status" value="1"/>
</dbReference>
<feature type="domain" description="Beta-ketoacyl-[acyl-carrier-protein] synthase III C-terminal" evidence="4">
    <location>
        <begin position="282"/>
        <end position="356"/>
    </location>
</feature>
<dbReference type="Proteomes" id="UP001476950">
    <property type="component" value="Unassembled WGS sequence"/>
</dbReference>
<organism evidence="5 6">
    <name type="scientific">Stenomitos frigidus AS-A4</name>
    <dbReference type="NCBI Taxonomy" id="2933935"/>
    <lineage>
        <taxon>Bacteria</taxon>
        <taxon>Bacillati</taxon>
        <taxon>Cyanobacteriota</taxon>
        <taxon>Cyanophyceae</taxon>
        <taxon>Leptolyngbyales</taxon>
        <taxon>Leptolyngbyaceae</taxon>
        <taxon>Stenomitos</taxon>
    </lineage>
</organism>
<evidence type="ECO:0000313" key="6">
    <source>
        <dbReference type="Proteomes" id="UP001476950"/>
    </source>
</evidence>
<dbReference type="SUPFAM" id="SSF48613">
    <property type="entry name" value="Heme oxygenase-like"/>
    <property type="match status" value="1"/>
</dbReference>
<reference evidence="5 6" key="1">
    <citation type="submission" date="2022-04" db="EMBL/GenBank/DDBJ databases">
        <title>Positive selection, recombination, and allopatry shape intraspecific diversity of widespread and dominant cyanobacteria.</title>
        <authorList>
            <person name="Wei J."/>
            <person name="Shu W."/>
            <person name="Hu C."/>
        </authorList>
    </citation>
    <scope>NUCLEOTIDE SEQUENCE [LARGE SCALE GENOMIC DNA]</scope>
    <source>
        <strain evidence="5 6">AS-A4</strain>
    </source>
</reference>
<accession>A0ABV0KFU2</accession>
<dbReference type="Pfam" id="PF14518">
    <property type="entry name" value="Haem_oxygenas_2"/>
    <property type="match status" value="1"/>
</dbReference>
<dbReference type="PANTHER" id="PTHR34069">
    <property type="entry name" value="3-OXOACYL-[ACYL-CARRIER-PROTEIN] SYNTHASE 3"/>
    <property type="match status" value="1"/>
</dbReference>
<keyword evidence="2" id="KW-0012">Acyltransferase</keyword>
<sequence length="681" mass="75475">MHGVYINSIGKFLPGNPIANDEMEDYLGKVNGRPSKVKHRILKSNGIQQRYYALDRQQQTTYSNSQMAASAVRDALANANLEPSAIDLLSAATSWSDLLVPGFASMVHGELAELSPLEISSSQGVCCAGVTALKYAASQVKLGEKRAAIAVASELPSRLFKHTHFEAEASVKAGKSLGFDTEFLRWMLSDGAGAFLVQNHPNASGISLKIEWIELISHANAYPVCMYAGTEDDSAQKSWMDYPSYLQAAEAGAINLRQNIRLLDNVIKLGVEGWLKLIELGRVQPDDIDWLLCHYSSHFFRGQIVELLEKAGCMIPEDKWFTNLYTRGNTGCASIYLMLEELFHSGNLQPGQKIFCFVPESGRFTTAYMMLSVVGSQEAEGRRQEAEAKEAGEAEGAELIRNLQRFNASAQSLNQNSSPQSPTPMLQPSNDLTQNLELSGNAAQNATQNSLPLPTPHSPLPTPEEPISAYLLRQLALVWLEFEREIRSVPIVRKLHRGEFTVDDYKAMLRNLRPQVVEGARWIARAASNMTDFRLRSTFIGHAQDEHRDYQMLESNYVSIGGALEEIVNAEKNIGSEALSAFIFHQASRENPVDLLGSMFIIEGLGNNLAGQWAAKIQQTLGLKDEQVSFLGYHSANDEAHLGKLNELINAEWMTTEIAQRIVKTAQVTARLYLLQLEEIR</sequence>
<dbReference type="Gene3D" id="3.40.47.10">
    <property type="match status" value="2"/>
</dbReference>
<dbReference type="NCBIfam" id="NF005293">
    <property type="entry name" value="PRK06816.1"/>
    <property type="match status" value="1"/>
</dbReference>
<keyword evidence="1" id="KW-0808">Transferase</keyword>
<evidence type="ECO:0000256" key="2">
    <source>
        <dbReference type="ARBA" id="ARBA00023315"/>
    </source>
</evidence>
<comment type="caution">
    <text evidence="5">The sequence shown here is derived from an EMBL/GenBank/DDBJ whole genome shotgun (WGS) entry which is preliminary data.</text>
</comment>
<feature type="region of interest" description="Disordered" evidence="3">
    <location>
        <begin position="410"/>
        <end position="432"/>
    </location>
</feature>
<dbReference type="InterPro" id="IPR013747">
    <property type="entry name" value="ACP_syn_III_C"/>
</dbReference>
<evidence type="ECO:0000256" key="1">
    <source>
        <dbReference type="ARBA" id="ARBA00022679"/>
    </source>
</evidence>
<name>A0ABV0KFU2_9CYAN</name>
<proteinExistence type="predicted"/>
<evidence type="ECO:0000313" key="5">
    <source>
        <dbReference type="EMBL" id="MEP1058106.1"/>
    </source>
</evidence>
<dbReference type="Pfam" id="PF08541">
    <property type="entry name" value="ACP_syn_III_C"/>
    <property type="match status" value="1"/>
</dbReference>
<dbReference type="SUPFAM" id="SSF53901">
    <property type="entry name" value="Thiolase-like"/>
    <property type="match status" value="2"/>
</dbReference>
<feature type="compositionally biased region" description="Polar residues" evidence="3">
    <location>
        <begin position="423"/>
        <end position="432"/>
    </location>
</feature>
<evidence type="ECO:0000259" key="4">
    <source>
        <dbReference type="Pfam" id="PF08541"/>
    </source>
</evidence>